<dbReference type="Gene3D" id="2.40.30.170">
    <property type="match status" value="1"/>
</dbReference>
<evidence type="ECO:0000256" key="1">
    <source>
        <dbReference type="ARBA" id="ARBA00009477"/>
    </source>
</evidence>
<dbReference type="EMBL" id="NXLQ01000008">
    <property type="protein sequence ID" value="RDU65974.1"/>
    <property type="molecule type" value="Genomic_DNA"/>
</dbReference>
<evidence type="ECO:0000313" key="3">
    <source>
        <dbReference type="EMBL" id="RDU65974.1"/>
    </source>
</evidence>
<dbReference type="AlphaFoldDB" id="A0A3D8IMW3"/>
<dbReference type="Gene3D" id="2.40.50.100">
    <property type="match status" value="1"/>
</dbReference>
<dbReference type="Proteomes" id="UP000256379">
    <property type="component" value="Unassembled WGS sequence"/>
</dbReference>
<comment type="similarity">
    <text evidence="1">Belongs to the membrane fusion protein (MFP) (TC 8.A.1) family.</text>
</comment>
<protein>
    <recommendedName>
        <fullName evidence="2">CzcB-like barrel-sandwich hybrid domain-containing protein</fullName>
    </recommendedName>
</protein>
<dbReference type="PROSITE" id="PS51257">
    <property type="entry name" value="PROKAR_LIPOPROTEIN"/>
    <property type="match status" value="1"/>
</dbReference>
<dbReference type="NCBIfam" id="TIGR01730">
    <property type="entry name" value="RND_mfp"/>
    <property type="match status" value="1"/>
</dbReference>
<gene>
    <name evidence="3" type="ORF">CQA53_04960</name>
</gene>
<dbReference type="RefSeq" id="WP_115542926.1">
    <property type="nucleotide sequence ID" value="NZ_NXLQ01000008.1"/>
</dbReference>
<comment type="caution">
    <text evidence="3">The sequence shown here is derived from an EMBL/GenBank/DDBJ whole genome shotgun (WGS) entry which is preliminary data.</text>
</comment>
<name>A0A3D8IMW3_9HELI</name>
<dbReference type="SUPFAM" id="SSF111369">
    <property type="entry name" value="HlyD-like secretion proteins"/>
    <property type="match status" value="1"/>
</dbReference>
<dbReference type="InterPro" id="IPR058647">
    <property type="entry name" value="BSH_CzcB-like"/>
</dbReference>
<evidence type="ECO:0000259" key="2">
    <source>
        <dbReference type="Pfam" id="PF25973"/>
    </source>
</evidence>
<dbReference type="InterPro" id="IPR006143">
    <property type="entry name" value="RND_pump_MFP"/>
</dbReference>
<dbReference type="OrthoDB" id="9778236at2"/>
<dbReference type="PANTHER" id="PTHR30469:SF15">
    <property type="entry name" value="HLYD FAMILY OF SECRETION PROTEINS"/>
    <property type="match status" value="1"/>
</dbReference>
<dbReference type="GO" id="GO:0015562">
    <property type="term" value="F:efflux transmembrane transporter activity"/>
    <property type="evidence" value="ECO:0007669"/>
    <property type="project" value="TreeGrafter"/>
</dbReference>
<keyword evidence="4" id="KW-1185">Reference proteome</keyword>
<proteinExistence type="inferred from homology"/>
<reference evidence="3 4" key="1">
    <citation type="submission" date="2018-04" db="EMBL/GenBank/DDBJ databases">
        <title>Novel Campyloabacter and Helicobacter Species and Strains.</title>
        <authorList>
            <person name="Mannion A.J."/>
            <person name="Shen Z."/>
            <person name="Fox J.G."/>
        </authorList>
    </citation>
    <scope>NUCLEOTIDE SEQUENCE [LARGE SCALE GENOMIC DNA]</scope>
    <source>
        <strain evidence="3 4">MIT 17-337</strain>
    </source>
</reference>
<evidence type="ECO:0000313" key="4">
    <source>
        <dbReference type="Proteomes" id="UP000256379"/>
    </source>
</evidence>
<dbReference type="GO" id="GO:1990281">
    <property type="term" value="C:efflux pump complex"/>
    <property type="evidence" value="ECO:0007669"/>
    <property type="project" value="TreeGrafter"/>
</dbReference>
<organism evidence="3 4">
    <name type="scientific">Helicobacter didelphidarum</name>
    <dbReference type="NCBI Taxonomy" id="2040648"/>
    <lineage>
        <taxon>Bacteria</taxon>
        <taxon>Pseudomonadati</taxon>
        <taxon>Campylobacterota</taxon>
        <taxon>Epsilonproteobacteria</taxon>
        <taxon>Campylobacterales</taxon>
        <taxon>Helicobacteraceae</taxon>
        <taxon>Helicobacter</taxon>
    </lineage>
</organism>
<sequence>MGNRTQKLLFGIFVIAIMLGLSACEKKQEFDAMGIFESDEVLIAAEISGRILDFDIKEGDLVQKGALLGRIDSVQLELKKAKLGVELQNALIEQKRLERLYKANAGTKQNLDNANFRLEGLHKEQDILDDQIQRAEIRTPIDGTILEKYAFNGELSSPNKALFKIADMKRLRLKAYLIDTDLSKVKLGDKVSIFSDYGEGYKEYEGVISWISSEAEFTPKTIMTKDERKNLVYAIKIDVENDGYLKLGSYGEIKLQR</sequence>
<dbReference type="PANTHER" id="PTHR30469">
    <property type="entry name" value="MULTIDRUG RESISTANCE PROTEIN MDTA"/>
    <property type="match status" value="1"/>
</dbReference>
<dbReference type="Pfam" id="PF25973">
    <property type="entry name" value="BSH_CzcB"/>
    <property type="match status" value="1"/>
</dbReference>
<feature type="domain" description="CzcB-like barrel-sandwich hybrid" evidence="2">
    <location>
        <begin position="42"/>
        <end position="167"/>
    </location>
</feature>
<accession>A0A3D8IMW3</accession>